<dbReference type="Proteomes" id="UP001186944">
    <property type="component" value="Unassembled WGS sequence"/>
</dbReference>
<feature type="transmembrane region" description="Helical" evidence="8">
    <location>
        <begin position="315"/>
        <end position="338"/>
    </location>
</feature>
<keyword evidence="11" id="KW-1185">Reference proteome</keyword>
<evidence type="ECO:0000256" key="3">
    <source>
        <dbReference type="ARBA" id="ARBA00022679"/>
    </source>
</evidence>
<keyword evidence="3" id="KW-0808">Transferase</keyword>
<dbReference type="AlphaFoldDB" id="A0AA88XZ07"/>
<feature type="transmembrane region" description="Helical" evidence="8">
    <location>
        <begin position="345"/>
        <end position="361"/>
    </location>
</feature>
<accession>A0AA88XZ07</accession>
<dbReference type="PANTHER" id="PTHR22760:SF4">
    <property type="entry name" value="GPI MANNOSYLTRANSFERASE 3"/>
    <property type="match status" value="1"/>
</dbReference>
<evidence type="ECO:0000313" key="11">
    <source>
        <dbReference type="Proteomes" id="UP001186944"/>
    </source>
</evidence>
<organism evidence="10 11">
    <name type="scientific">Pinctada imbricata</name>
    <name type="common">Atlantic pearl-oyster</name>
    <name type="synonym">Pinctada martensii</name>
    <dbReference type="NCBI Taxonomy" id="66713"/>
    <lineage>
        <taxon>Eukaryota</taxon>
        <taxon>Metazoa</taxon>
        <taxon>Spiralia</taxon>
        <taxon>Lophotrochozoa</taxon>
        <taxon>Mollusca</taxon>
        <taxon>Bivalvia</taxon>
        <taxon>Autobranchia</taxon>
        <taxon>Pteriomorphia</taxon>
        <taxon>Pterioida</taxon>
        <taxon>Pterioidea</taxon>
        <taxon>Pteriidae</taxon>
        <taxon>Pinctada</taxon>
    </lineage>
</organism>
<dbReference type="EC" id="2.4.1.-" evidence="8"/>
<evidence type="ECO:0000256" key="8">
    <source>
        <dbReference type="RuleBase" id="RU363075"/>
    </source>
</evidence>
<evidence type="ECO:0000313" key="10">
    <source>
        <dbReference type="EMBL" id="KAK3089704.1"/>
    </source>
</evidence>
<dbReference type="GO" id="GO:0005789">
    <property type="term" value="C:endoplasmic reticulum membrane"/>
    <property type="evidence" value="ECO:0007669"/>
    <property type="project" value="UniProtKB-SubCell"/>
</dbReference>
<dbReference type="PANTHER" id="PTHR22760">
    <property type="entry name" value="GLYCOSYLTRANSFERASE"/>
    <property type="match status" value="1"/>
</dbReference>
<comment type="caution">
    <text evidence="10">The sequence shown here is derived from an EMBL/GenBank/DDBJ whole genome shotgun (WGS) entry which is preliminary data.</text>
</comment>
<keyword evidence="5 8" id="KW-0256">Endoplasmic reticulum</keyword>
<feature type="region of interest" description="Disordered" evidence="9">
    <location>
        <begin position="456"/>
        <end position="478"/>
    </location>
</feature>
<sequence>MSKSTATIRRRKLKHSPEEFEKAKNSRPCSPLCTDDEMEEEEEGYLFDDEILGPSVVQKIMSSEKTLLLGLIALRVSNALLIQTAYVPDEYWQSVEVAHQMVFGYGYLTWEWRTAIRGYIYPSIFALLYKVLAIFSLDHRLLLIKLPRVLQGLLAAWGDLYLYKLSRKLSDRATAQWTLFCQVISWYTLYSCTRTLTNSVETVLVTIAMYYFPWPNIKSNSRSGTSKFVCFMVLSIIIRPTAAIIWVLMCSWHLQQNTTKLWKIIKTYLKYGSIMLLVSILLDRYFYGQWTLVQYNFLEFNVLRGGSAMFGTHPWHWYVSQGYPAIMTTHLLPFILGVWRAKNKVLLLLIIWTIILYSFLAHKEFRFLHPILPLSMHYCGVYFKSLCQKPKLKKKRTKSDVTDNESVHSYSSSESLVSSASTDVSQCTQSTDSQNDSGIGSAGALPVVNEIADEGDMDGSTCSSSQKRDIKDQSALDPVEKQRQKHKYNLTKAKILVVVLIATNLPLAAYFGLIHQRGTNVVMKYLYDESLEKDMDVILLMPCHSTPYYSFIHRNFTLRFLTCDPNLDKVENYIDETNDFFNDPSHWLRQEYHIQGKPLPSHIVYFNTLQSDISDFLVQSGYKHCRTFFHTHLPEGRVGTHVMVSCR</sequence>
<evidence type="ECO:0000256" key="6">
    <source>
        <dbReference type="ARBA" id="ARBA00022989"/>
    </source>
</evidence>
<evidence type="ECO:0000256" key="9">
    <source>
        <dbReference type="SAM" id="MobiDB-lite"/>
    </source>
</evidence>
<evidence type="ECO:0000256" key="2">
    <source>
        <dbReference type="ARBA" id="ARBA00022676"/>
    </source>
</evidence>
<evidence type="ECO:0000256" key="1">
    <source>
        <dbReference type="ARBA" id="ARBA00004477"/>
    </source>
</evidence>
<feature type="compositionally biased region" description="Basic and acidic residues" evidence="9">
    <location>
        <begin position="15"/>
        <end position="24"/>
    </location>
</feature>
<comment type="similarity">
    <text evidence="8">Belongs to the glycosyltransferase 22 family.</text>
</comment>
<keyword evidence="6 8" id="KW-1133">Transmembrane helix</keyword>
<feature type="transmembrane region" description="Helical" evidence="8">
    <location>
        <begin position="367"/>
        <end position="387"/>
    </location>
</feature>
<dbReference type="GO" id="GO:0000026">
    <property type="term" value="F:alpha-1,2-mannosyltransferase activity"/>
    <property type="evidence" value="ECO:0007669"/>
    <property type="project" value="TreeGrafter"/>
</dbReference>
<proteinExistence type="inferred from homology"/>
<keyword evidence="7 8" id="KW-0472">Membrane</keyword>
<feature type="transmembrane region" description="Helical" evidence="8">
    <location>
        <begin position="119"/>
        <end position="137"/>
    </location>
</feature>
<dbReference type="Pfam" id="PF03901">
    <property type="entry name" value="Glyco_transf_22"/>
    <property type="match status" value="2"/>
</dbReference>
<feature type="transmembrane region" description="Helical" evidence="8">
    <location>
        <begin position="493"/>
        <end position="513"/>
    </location>
</feature>
<keyword evidence="2 8" id="KW-0328">Glycosyltransferase</keyword>
<evidence type="ECO:0000256" key="5">
    <source>
        <dbReference type="ARBA" id="ARBA00022824"/>
    </source>
</evidence>
<feature type="compositionally biased region" description="Basic and acidic residues" evidence="9">
    <location>
        <begin position="466"/>
        <end position="478"/>
    </location>
</feature>
<feature type="transmembrane region" description="Helical" evidence="8">
    <location>
        <begin position="226"/>
        <end position="248"/>
    </location>
</feature>
<feature type="transmembrane region" description="Helical" evidence="8">
    <location>
        <begin position="268"/>
        <end position="287"/>
    </location>
</feature>
<feature type="region of interest" description="Disordered" evidence="9">
    <location>
        <begin position="1"/>
        <end position="32"/>
    </location>
</feature>
<gene>
    <name evidence="10" type="ORF">FSP39_005759</name>
</gene>
<name>A0AA88XZ07_PINIB</name>
<comment type="subcellular location">
    <subcellularLocation>
        <location evidence="1 8">Endoplasmic reticulum membrane</location>
        <topology evidence="1 8">Multi-pass membrane protein</topology>
    </subcellularLocation>
</comment>
<dbReference type="InterPro" id="IPR005599">
    <property type="entry name" value="GPI_mannosylTrfase"/>
</dbReference>
<dbReference type="EMBL" id="VSWD01000010">
    <property type="protein sequence ID" value="KAK3089704.1"/>
    <property type="molecule type" value="Genomic_DNA"/>
</dbReference>
<protein>
    <recommendedName>
        <fullName evidence="8">Mannosyltransferase</fullName>
        <ecNumber evidence="8">2.4.1.-</ecNumber>
    </recommendedName>
</protein>
<dbReference type="GO" id="GO:0006506">
    <property type="term" value="P:GPI anchor biosynthetic process"/>
    <property type="evidence" value="ECO:0007669"/>
    <property type="project" value="TreeGrafter"/>
</dbReference>
<keyword evidence="4 8" id="KW-0812">Transmembrane</keyword>
<evidence type="ECO:0000256" key="7">
    <source>
        <dbReference type="ARBA" id="ARBA00023136"/>
    </source>
</evidence>
<reference evidence="10" key="1">
    <citation type="submission" date="2019-08" db="EMBL/GenBank/DDBJ databases">
        <title>The improved chromosome-level genome for the pearl oyster Pinctada fucata martensii using PacBio sequencing and Hi-C.</title>
        <authorList>
            <person name="Zheng Z."/>
        </authorList>
    </citation>
    <scope>NUCLEOTIDE SEQUENCE</scope>
    <source>
        <strain evidence="10">ZZ-2019</strain>
        <tissue evidence="10">Adductor muscle</tissue>
    </source>
</reference>
<evidence type="ECO:0000256" key="4">
    <source>
        <dbReference type="ARBA" id="ARBA00022692"/>
    </source>
</evidence>